<organism evidence="2 3">
    <name type="scientific">Natronomonas aquatica</name>
    <dbReference type="NCBI Taxonomy" id="2841590"/>
    <lineage>
        <taxon>Archaea</taxon>
        <taxon>Methanobacteriati</taxon>
        <taxon>Methanobacteriota</taxon>
        <taxon>Stenosarchaea group</taxon>
        <taxon>Halobacteria</taxon>
        <taxon>Halobacteriales</taxon>
        <taxon>Natronomonadaceae</taxon>
        <taxon>Natronomonas</taxon>
    </lineage>
</organism>
<sequence length="122" mass="12905">MLLAHYYAGVLGAGALTAAWLFRPSDRTAVTSLSAFVLWTLLAVFGADTETYADSAASVQTVNNTTLAVPQGEQLVAAPLPTEFRLLALLWALLSVLAFILYTLGVYPPDDATGDEPTEANS</sequence>
<keyword evidence="1" id="KW-1133">Transmembrane helix</keyword>
<keyword evidence="1" id="KW-0812">Transmembrane</keyword>
<dbReference type="EMBL" id="JAHLKM010000030">
    <property type="protein sequence ID" value="MCQ4334605.1"/>
    <property type="molecule type" value="Genomic_DNA"/>
</dbReference>
<keyword evidence="1" id="KW-0472">Membrane</keyword>
<reference evidence="2" key="1">
    <citation type="journal article" date="2023" name="Front. Microbiol.">
        <title>Genomic-based phylogenetic and metabolic analyses of the genus Natronomonas, and description of Natronomonas aquatica sp. nov.</title>
        <authorList>
            <person name="Garcia-Roldan A."/>
            <person name="Duran-Viseras A."/>
            <person name="de la Haba R.R."/>
            <person name="Corral P."/>
            <person name="Sanchez-Porro C."/>
            <person name="Ventosa A."/>
        </authorList>
    </citation>
    <scope>NUCLEOTIDE SEQUENCE</scope>
    <source>
        <strain evidence="2">F2-12</strain>
    </source>
</reference>
<comment type="caution">
    <text evidence="2">The sequence shown here is derived from an EMBL/GenBank/DDBJ whole genome shotgun (WGS) entry which is preliminary data.</text>
</comment>
<feature type="transmembrane region" description="Helical" evidence="1">
    <location>
        <begin position="6"/>
        <end position="22"/>
    </location>
</feature>
<evidence type="ECO:0000256" key="1">
    <source>
        <dbReference type="SAM" id="Phobius"/>
    </source>
</evidence>
<proteinExistence type="predicted"/>
<protein>
    <submittedName>
        <fullName evidence="2">Uncharacterized protein</fullName>
    </submittedName>
</protein>
<dbReference type="Proteomes" id="UP001139494">
    <property type="component" value="Unassembled WGS sequence"/>
</dbReference>
<feature type="transmembrane region" description="Helical" evidence="1">
    <location>
        <begin position="84"/>
        <end position="104"/>
    </location>
</feature>
<name>A0A9R1CV19_9EURY</name>
<dbReference type="RefSeq" id="WP_256030668.1">
    <property type="nucleotide sequence ID" value="NZ_JAHLKM010000030.1"/>
</dbReference>
<evidence type="ECO:0000313" key="3">
    <source>
        <dbReference type="Proteomes" id="UP001139494"/>
    </source>
</evidence>
<keyword evidence="3" id="KW-1185">Reference proteome</keyword>
<dbReference type="AlphaFoldDB" id="A0A9R1CV19"/>
<accession>A0A9R1CV19</accession>
<gene>
    <name evidence="2" type="ORF">KM295_14190</name>
</gene>
<evidence type="ECO:0000313" key="2">
    <source>
        <dbReference type="EMBL" id="MCQ4334605.1"/>
    </source>
</evidence>
<feature type="transmembrane region" description="Helical" evidence="1">
    <location>
        <begin position="29"/>
        <end position="47"/>
    </location>
</feature>